<sequence>MGRQKKLLPTHGNHSPSLSRSLLIRRLRPDPILVSACLRLGLRLNLPTHASTSVPICSRSRASFPARCGPCPKGELLLRRGRRAEMAEHGYGEGADHLGSLLLGTDSLVCLLHIFQHLALLFNFYWFVRRKSNFFTLL</sequence>
<proteinExistence type="predicted"/>
<name>A0A0A9ANY2_ARUDO</name>
<reference evidence="1" key="2">
    <citation type="journal article" date="2015" name="Data Brief">
        <title>Shoot transcriptome of the giant reed, Arundo donax.</title>
        <authorList>
            <person name="Barrero R.A."/>
            <person name="Guerrero F.D."/>
            <person name="Moolhuijzen P."/>
            <person name="Goolsby J.A."/>
            <person name="Tidwell J."/>
            <person name="Bellgard S.E."/>
            <person name="Bellgard M.I."/>
        </authorList>
    </citation>
    <scope>NUCLEOTIDE SEQUENCE</scope>
    <source>
        <tissue evidence="1">Shoot tissue taken approximately 20 cm above the soil surface</tissue>
    </source>
</reference>
<evidence type="ECO:0000313" key="1">
    <source>
        <dbReference type="EMBL" id="JAD48807.1"/>
    </source>
</evidence>
<protein>
    <submittedName>
        <fullName evidence="1">Uncharacterized protein</fullName>
    </submittedName>
</protein>
<dbReference type="EMBL" id="GBRH01249088">
    <property type="protein sequence ID" value="JAD48807.1"/>
    <property type="molecule type" value="Transcribed_RNA"/>
</dbReference>
<dbReference type="AlphaFoldDB" id="A0A0A9ANY2"/>
<accession>A0A0A9ANY2</accession>
<organism evidence="1">
    <name type="scientific">Arundo donax</name>
    <name type="common">Giant reed</name>
    <name type="synonym">Donax arundinaceus</name>
    <dbReference type="NCBI Taxonomy" id="35708"/>
    <lineage>
        <taxon>Eukaryota</taxon>
        <taxon>Viridiplantae</taxon>
        <taxon>Streptophyta</taxon>
        <taxon>Embryophyta</taxon>
        <taxon>Tracheophyta</taxon>
        <taxon>Spermatophyta</taxon>
        <taxon>Magnoliopsida</taxon>
        <taxon>Liliopsida</taxon>
        <taxon>Poales</taxon>
        <taxon>Poaceae</taxon>
        <taxon>PACMAD clade</taxon>
        <taxon>Arundinoideae</taxon>
        <taxon>Arundineae</taxon>
        <taxon>Arundo</taxon>
    </lineage>
</organism>
<reference evidence="1" key="1">
    <citation type="submission" date="2014-09" db="EMBL/GenBank/DDBJ databases">
        <authorList>
            <person name="Magalhaes I.L.F."/>
            <person name="Oliveira U."/>
            <person name="Santos F.R."/>
            <person name="Vidigal T.H.D.A."/>
            <person name="Brescovit A.D."/>
            <person name="Santos A.J."/>
        </authorList>
    </citation>
    <scope>NUCLEOTIDE SEQUENCE</scope>
    <source>
        <tissue evidence="1">Shoot tissue taken approximately 20 cm above the soil surface</tissue>
    </source>
</reference>